<gene>
    <name evidence="2" type="ORF">KIPB_000169</name>
</gene>
<feature type="region of interest" description="Disordered" evidence="1">
    <location>
        <begin position="449"/>
        <end position="505"/>
    </location>
</feature>
<reference evidence="2 3" key="1">
    <citation type="journal article" date="2018" name="PLoS ONE">
        <title>The draft genome of Kipferlia bialata reveals reductive genome evolution in fornicate parasites.</title>
        <authorList>
            <person name="Tanifuji G."/>
            <person name="Takabayashi S."/>
            <person name="Kume K."/>
            <person name="Takagi M."/>
            <person name="Nakayama T."/>
            <person name="Kamikawa R."/>
            <person name="Inagaki Y."/>
            <person name="Hashimoto T."/>
        </authorList>
    </citation>
    <scope>NUCLEOTIDE SEQUENCE [LARGE SCALE GENOMIC DNA]</scope>
    <source>
        <strain evidence="2">NY0173</strain>
    </source>
</reference>
<organism evidence="2 3">
    <name type="scientific">Kipferlia bialata</name>
    <dbReference type="NCBI Taxonomy" id="797122"/>
    <lineage>
        <taxon>Eukaryota</taxon>
        <taxon>Metamonada</taxon>
        <taxon>Carpediemonas-like organisms</taxon>
        <taxon>Kipferlia</taxon>
    </lineage>
</organism>
<accession>A0A9K3CLV4</accession>
<feature type="compositionally biased region" description="Acidic residues" evidence="1">
    <location>
        <begin position="1225"/>
        <end position="1237"/>
    </location>
</feature>
<evidence type="ECO:0000313" key="3">
    <source>
        <dbReference type="Proteomes" id="UP000265618"/>
    </source>
</evidence>
<name>A0A9K3CLV4_9EUKA</name>
<dbReference type="EMBL" id="BDIP01000018">
    <property type="protein sequence ID" value="GIQ79516.1"/>
    <property type="molecule type" value="Genomic_DNA"/>
</dbReference>
<feature type="compositionally biased region" description="Basic and acidic residues" evidence="1">
    <location>
        <begin position="131"/>
        <end position="145"/>
    </location>
</feature>
<protein>
    <submittedName>
        <fullName evidence="2">Uncharacterized protein</fullName>
    </submittedName>
</protein>
<proteinExistence type="predicted"/>
<evidence type="ECO:0000313" key="2">
    <source>
        <dbReference type="EMBL" id="GIQ79516.1"/>
    </source>
</evidence>
<feature type="region of interest" description="Disordered" evidence="1">
    <location>
        <begin position="282"/>
        <end position="340"/>
    </location>
</feature>
<feature type="compositionally biased region" description="Basic and acidic residues" evidence="1">
    <location>
        <begin position="320"/>
        <end position="334"/>
    </location>
</feature>
<feature type="region of interest" description="Disordered" evidence="1">
    <location>
        <begin position="946"/>
        <end position="976"/>
    </location>
</feature>
<feature type="compositionally biased region" description="Acidic residues" evidence="1">
    <location>
        <begin position="463"/>
        <end position="472"/>
    </location>
</feature>
<feature type="compositionally biased region" description="Low complexity" evidence="1">
    <location>
        <begin position="955"/>
        <end position="965"/>
    </location>
</feature>
<sequence>MEPFLLYGRALRLREEYRLVTEFLESFRAKYPDRRHPSEGGDPDVYRMEKAIAAHDTQVDLSSSAVRLAMPGMLRRPELRPLVSEDVRMDVRPLDKQYYQRAMGTREDAGRGTYRFNERGTVAAPRARPVRKSEAERNRDRRERARVNRAGKTLGGRPVMSREDTARREVAIQKRAQLDVTAARMSTRVGRRNAGVGKEGRRRDVVRPPLTRLPKITGPYAPPTAEVEVDDIDKHGIDTLLKAGLIDPAADVGPAFFQHPGDFQPVLSVESIATMHKGVGRRRGMSAQSVHNDPEGGAGAGGTTLPPGLRQHVSAGPPTGREDVEEGRHSRVEGEGEGAEAVRLQDTIASLPTHEERQRETYVPRTQAPAIVHGGRDQSSAAGYYPASLPPALQHLKLDPQYVGTYDAHPSTRTVRGPLGSSMLERRLRPLQQVKPHMISTWVHPAVSHSLADTGSRAPSGMEGEDMGEDVPGEGSGQGEGDERETETSDAADDETGGDDAASSAGTVPLLEIPIPVRSASFLEMLYGVREVDINLSAAKDPSIPLCDEQEVLTQAMQAVSKHMPHTATAVLPALSLLVHSLSLKGALIGTLNLDHLAVCASTLIQTRDITPYVYEDGDEPGKGAAPAVWVRKGPVRYTTWGAAVLLQSRYRQLLALRKAQLRRRENASADLVRRLVRAAGKRRIAQRQRESALLIRNAGVNVLQSQMRHTFSDVGLCPPFNCGTLDQGSYHTLVIVLLDSASEQARAATLLQSLCWLFDLHSQLLVVTRDPIPPGLIARVLEPFGDVKDRVSVLDMGQSVISSLAKVCRGGRVPLPVALMADRVCVQAIKDVLAKHPQHTPFLLPPQGECYPDTSCQRLVHTLGVPVLGYSGLADTVRRHMLLSGSSRVMQNTDFTSQLCIVGPDLGHLVGEACTVLQAESYPDFLGVFREGELIRAGSQLDKERAEAEREAAEAAFAASGSDSDISEREESDDYMSGFGLGKSDSVPAAVSTGPRPSLVSPNTYHLSNLGKDAVLRACRVFREQTEDVFVTPPTMSGPLFSCVDVPLYGVGPKGEARPRHPSPFVMREGGSYGEADGVSLMPLVPRSEETFSAVYGTGEEEDPPHDLLRLTSLPPGRSVQASGSVSIFVSPCAGDARPGTSLTVPPYVTVFATHDEVSAWNRSPHVGMPYVSVGTVSPMLLIPPYAATVAARGVGAALAKEGRSGVFTVHLVSTRPSSSTEGAEGEEEEEEEVGDDAPAGVWLYVSGITPGITPRVSHFLSMSGLSHTEYDNTSGLLISRSTAVDKESLPIPPDFTGCNTPWSDALPFRIGDGIPARTFLSIPMLRHESLPLLTVTKVLRGFGKRSLYNEDNTQGAVFDVELVTGHTEDSVPSCGLVFVGPNVASVAKKVTDTLSGVMFVLDKARRGAALKATPTYQETGMECDADEVEEIAAVNDVGMADIVQGALLPLYQK</sequence>
<comment type="caution">
    <text evidence="2">The sequence shown here is derived from an EMBL/GenBank/DDBJ whole genome shotgun (WGS) entry which is preliminary data.</text>
</comment>
<feature type="compositionally biased region" description="Acidic residues" evidence="1">
    <location>
        <begin position="480"/>
        <end position="498"/>
    </location>
</feature>
<keyword evidence="3" id="KW-1185">Reference proteome</keyword>
<dbReference type="Proteomes" id="UP000265618">
    <property type="component" value="Unassembled WGS sequence"/>
</dbReference>
<feature type="region of interest" description="Disordered" evidence="1">
    <location>
        <begin position="120"/>
        <end position="145"/>
    </location>
</feature>
<evidence type="ECO:0000256" key="1">
    <source>
        <dbReference type="SAM" id="MobiDB-lite"/>
    </source>
</evidence>
<feature type="region of interest" description="Disordered" evidence="1">
    <location>
        <begin position="1215"/>
        <end position="1237"/>
    </location>
</feature>